<feature type="chain" id="PRO_5016103380" description="Mid2 domain-containing protein" evidence="3">
    <location>
        <begin position="23"/>
        <end position="349"/>
    </location>
</feature>
<sequence length="349" mass="37250">MLAPTLLHFTLITLSFIQPSTATCYDYNGKAQDPEWQPCPNQSGSISTCCASNRQNPFGGAPDKNGQNSDRCLSNGLCQNQAVFSSGNVTSYFRNGCTAENPDDKWCLNKVCASNGNPDWGGAAEMTPCDGTPNSKLWCCGRTKSCCGTDSQWELPTTLGAAVPALGRIAATSSTSSTSSSSPTSSSPTSSPNTSPNSTPNPSQTPQDQPKSATSSSPVAPASTPEKQPTLAVGAIAGIVVACVVAVAAIIAIIFLKRRWDAKRKKLEDKVVKAREAQEVSQNATYEYWGHRLDTSSPPLEMSLNADRVHELDMSLYEEKVHELHSNATPHEIGLDAHQARVQEVKNMV</sequence>
<gene>
    <name evidence="4" type="ORF">DM02DRAFT_731689</name>
</gene>
<feature type="region of interest" description="Disordered" evidence="1">
    <location>
        <begin position="172"/>
        <end position="226"/>
    </location>
</feature>
<keyword evidence="2" id="KW-0472">Membrane</keyword>
<reference evidence="4 5" key="1">
    <citation type="journal article" date="2018" name="Sci. Rep.">
        <title>Comparative genomics provides insights into the lifestyle and reveals functional heterogeneity of dark septate endophytic fungi.</title>
        <authorList>
            <person name="Knapp D.G."/>
            <person name="Nemeth J.B."/>
            <person name="Barry K."/>
            <person name="Hainaut M."/>
            <person name="Henrissat B."/>
            <person name="Johnson J."/>
            <person name="Kuo A."/>
            <person name="Lim J.H.P."/>
            <person name="Lipzen A."/>
            <person name="Nolan M."/>
            <person name="Ohm R.A."/>
            <person name="Tamas L."/>
            <person name="Grigoriev I.V."/>
            <person name="Spatafora J.W."/>
            <person name="Nagy L.G."/>
            <person name="Kovacs G.M."/>
        </authorList>
    </citation>
    <scope>NUCLEOTIDE SEQUENCE [LARGE SCALE GENOMIC DNA]</scope>
    <source>
        <strain evidence="4 5">DSE2036</strain>
    </source>
</reference>
<dbReference type="PANTHER" id="PTHR16861">
    <property type="entry name" value="GLYCOPROTEIN 38"/>
    <property type="match status" value="1"/>
</dbReference>
<feature type="compositionally biased region" description="Low complexity" evidence="1">
    <location>
        <begin position="172"/>
        <end position="202"/>
    </location>
</feature>
<dbReference type="STRING" id="97972.A0A2V1DCH1"/>
<dbReference type="OrthoDB" id="5215637at2759"/>
<evidence type="ECO:0000256" key="1">
    <source>
        <dbReference type="SAM" id="MobiDB-lite"/>
    </source>
</evidence>
<dbReference type="AlphaFoldDB" id="A0A2V1DCH1"/>
<dbReference type="EMBL" id="KZ805487">
    <property type="protein sequence ID" value="PVH95685.1"/>
    <property type="molecule type" value="Genomic_DNA"/>
</dbReference>
<keyword evidence="5" id="KW-1185">Reference proteome</keyword>
<keyword evidence="3" id="KW-0732">Signal</keyword>
<evidence type="ECO:0008006" key="6">
    <source>
        <dbReference type="Google" id="ProtNLM"/>
    </source>
</evidence>
<evidence type="ECO:0000313" key="5">
    <source>
        <dbReference type="Proteomes" id="UP000244855"/>
    </source>
</evidence>
<feature type="signal peptide" evidence="3">
    <location>
        <begin position="1"/>
        <end position="22"/>
    </location>
</feature>
<keyword evidence="2" id="KW-0812">Transmembrane</keyword>
<evidence type="ECO:0000256" key="2">
    <source>
        <dbReference type="SAM" id="Phobius"/>
    </source>
</evidence>
<keyword evidence="2" id="KW-1133">Transmembrane helix</keyword>
<accession>A0A2V1DCH1</accession>
<proteinExistence type="predicted"/>
<organism evidence="4 5">
    <name type="scientific">Periconia macrospinosa</name>
    <dbReference type="NCBI Taxonomy" id="97972"/>
    <lineage>
        <taxon>Eukaryota</taxon>
        <taxon>Fungi</taxon>
        <taxon>Dikarya</taxon>
        <taxon>Ascomycota</taxon>
        <taxon>Pezizomycotina</taxon>
        <taxon>Dothideomycetes</taxon>
        <taxon>Pleosporomycetidae</taxon>
        <taxon>Pleosporales</taxon>
        <taxon>Massarineae</taxon>
        <taxon>Periconiaceae</taxon>
        <taxon>Periconia</taxon>
    </lineage>
</organism>
<evidence type="ECO:0000256" key="3">
    <source>
        <dbReference type="SAM" id="SignalP"/>
    </source>
</evidence>
<feature type="transmembrane region" description="Helical" evidence="2">
    <location>
        <begin position="231"/>
        <end position="256"/>
    </location>
</feature>
<dbReference type="PANTHER" id="PTHR16861:SF4">
    <property type="entry name" value="SH3 DOMAIN PROTEIN (AFU_ORTHOLOGUE AFUA_1G13610)"/>
    <property type="match status" value="1"/>
</dbReference>
<protein>
    <recommendedName>
        <fullName evidence="6">Mid2 domain-containing protein</fullName>
    </recommendedName>
</protein>
<evidence type="ECO:0000313" key="4">
    <source>
        <dbReference type="EMBL" id="PVH95685.1"/>
    </source>
</evidence>
<dbReference type="Proteomes" id="UP000244855">
    <property type="component" value="Unassembled WGS sequence"/>
</dbReference>
<name>A0A2V1DCH1_9PLEO</name>
<feature type="compositionally biased region" description="Low complexity" evidence="1">
    <location>
        <begin position="212"/>
        <end position="225"/>
    </location>
</feature>